<reference evidence="8 9" key="1">
    <citation type="submission" date="2020-10" db="EMBL/GenBank/DDBJ databases">
        <title>Ca. Dormibacterota MAGs.</title>
        <authorList>
            <person name="Montgomery K."/>
        </authorList>
    </citation>
    <scope>NUCLEOTIDE SEQUENCE [LARGE SCALE GENOMIC DNA]</scope>
    <source>
        <strain evidence="8">Mitchell_Peninsula_5</strain>
    </source>
</reference>
<proteinExistence type="inferred from homology"/>
<dbReference type="InterPro" id="IPR004372">
    <property type="entry name" value="Ac/propionate_kinase"/>
</dbReference>
<dbReference type="GO" id="GO:0005524">
    <property type="term" value="F:ATP binding"/>
    <property type="evidence" value="ECO:0007669"/>
    <property type="project" value="UniProtKB-KW"/>
</dbReference>
<evidence type="ECO:0000256" key="6">
    <source>
        <dbReference type="HAMAP-Rule" id="MF_00020"/>
    </source>
</evidence>
<comment type="subunit">
    <text evidence="6">Homodimer.</text>
</comment>
<accession>A0A934KLE0</accession>
<dbReference type="GO" id="GO:0008776">
    <property type="term" value="F:acetate kinase activity"/>
    <property type="evidence" value="ECO:0007669"/>
    <property type="project" value="UniProtKB-UniRule"/>
</dbReference>
<feature type="active site" description="Proton donor/acceptor" evidence="6">
    <location>
        <position position="112"/>
    </location>
</feature>
<dbReference type="HAMAP" id="MF_00020">
    <property type="entry name" value="Acetate_kinase"/>
    <property type="match status" value="1"/>
</dbReference>
<evidence type="ECO:0000256" key="1">
    <source>
        <dbReference type="ARBA" id="ARBA00008748"/>
    </source>
</evidence>
<name>A0A934KLE0_9BACT</name>
<gene>
    <name evidence="6" type="primary">ackA</name>
    <name evidence="8" type="ORF">JF887_05950</name>
</gene>
<dbReference type="InterPro" id="IPR043129">
    <property type="entry name" value="ATPase_NBD"/>
</dbReference>
<evidence type="ECO:0000256" key="7">
    <source>
        <dbReference type="RuleBase" id="RU003835"/>
    </source>
</evidence>
<dbReference type="InterPro" id="IPR023865">
    <property type="entry name" value="Aliphatic_acid_kinase_CS"/>
</dbReference>
<dbReference type="Proteomes" id="UP000614410">
    <property type="component" value="Unassembled WGS sequence"/>
</dbReference>
<comment type="function">
    <text evidence="6">Catalyzes the formation of acetyl phosphate from acetate and ATP. Can also catalyze the reverse reaction.</text>
</comment>
<dbReference type="Gene3D" id="3.30.420.40">
    <property type="match status" value="2"/>
</dbReference>
<feature type="site" description="Transition state stabilizer" evidence="6">
    <location>
        <position position="204"/>
    </location>
</feature>
<feature type="site" description="Transition state stabilizer" evidence="6">
    <location>
        <position position="143"/>
    </location>
</feature>
<comment type="subcellular location">
    <subcellularLocation>
        <location evidence="6">Cytoplasm</location>
    </subcellularLocation>
</comment>
<evidence type="ECO:0000313" key="8">
    <source>
        <dbReference type="EMBL" id="MBJ7608958.1"/>
    </source>
</evidence>
<feature type="binding site" evidence="6">
    <location>
        <position position="56"/>
    </location>
    <ligand>
        <name>substrate</name>
    </ligand>
</feature>
<comment type="pathway">
    <text evidence="6">Metabolic intermediate biosynthesis; acetyl-CoA biosynthesis; acetyl-CoA from acetate: step 1/2.</text>
</comment>
<dbReference type="SUPFAM" id="SSF53067">
    <property type="entry name" value="Actin-like ATPase domain"/>
    <property type="match status" value="2"/>
</dbReference>
<feature type="binding site" evidence="6">
    <location>
        <begin position="171"/>
        <end position="175"/>
    </location>
    <ligand>
        <name>ATP</name>
        <dbReference type="ChEBI" id="CHEBI:30616"/>
    </ligand>
</feature>
<dbReference type="NCBIfam" id="TIGR00016">
    <property type="entry name" value="ackA"/>
    <property type="match status" value="1"/>
</dbReference>
<feature type="binding site" evidence="6">
    <location>
        <begin position="245"/>
        <end position="247"/>
    </location>
    <ligand>
        <name>ATP</name>
        <dbReference type="ChEBI" id="CHEBI:30616"/>
    </ligand>
</feature>
<comment type="caution">
    <text evidence="8">The sequence shown here is derived from an EMBL/GenBank/DDBJ whole genome shotgun (WGS) entry which is preliminary data.</text>
</comment>
<keyword evidence="6" id="KW-0460">Magnesium</keyword>
<comment type="cofactor">
    <cofactor evidence="6">
        <name>Mg(2+)</name>
        <dbReference type="ChEBI" id="CHEBI:18420"/>
    </cofactor>
    <cofactor evidence="6">
        <name>Mn(2+)</name>
        <dbReference type="ChEBI" id="CHEBI:29035"/>
    </cofactor>
    <text evidence="6">Mg(2+). Can also accept Mn(2+).</text>
</comment>
<dbReference type="GO" id="GO:0005737">
    <property type="term" value="C:cytoplasm"/>
    <property type="evidence" value="ECO:0007669"/>
    <property type="project" value="UniProtKB-SubCell"/>
</dbReference>
<evidence type="ECO:0000256" key="3">
    <source>
        <dbReference type="ARBA" id="ARBA00022741"/>
    </source>
</evidence>
<evidence type="ECO:0000256" key="5">
    <source>
        <dbReference type="ARBA" id="ARBA00022840"/>
    </source>
</evidence>
<dbReference type="PIRSF" id="PIRSF000722">
    <property type="entry name" value="Acetate_prop_kin"/>
    <property type="match status" value="1"/>
</dbReference>
<keyword evidence="6" id="KW-0479">Metal-binding</keyword>
<dbReference type="GO" id="GO:0006083">
    <property type="term" value="P:acetate metabolic process"/>
    <property type="evidence" value="ECO:0007669"/>
    <property type="project" value="TreeGrafter"/>
</dbReference>
<dbReference type="EC" id="2.7.2.1" evidence="6"/>
<evidence type="ECO:0000256" key="2">
    <source>
        <dbReference type="ARBA" id="ARBA00022679"/>
    </source>
</evidence>
<keyword evidence="5 6" id="KW-0067">ATP-binding</keyword>
<dbReference type="EMBL" id="JAEKNN010000026">
    <property type="protein sequence ID" value="MBJ7608958.1"/>
    <property type="molecule type" value="Genomic_DNA"/>
</dbReference>
<dbReference type="InterPro" id="IPR000890">
    <property type="entry name" value="Aliphatic_acid_kin_short-chain"/>
</dbReference>
<keyword evidence="4 6" id="KW-0418">Kinase</keyword>
<dbReference type="AlphaFoldDB" id="A0A934KLE0"/>
<dbReference type="PROSITE" id="PS01076">
    <property type="entry name" value="ACETATE_KINASE_2"/>
    <property type="match status" value="1"/>
</dbReference>
<dbReference type="Pfam" id="PF00871">
    <property type="entry name" value="Acetate_kinase"/>
    <property type="match status" value="1"/>
</dbReference>
<protein>
    <recommendedName>
        <fullName evidence="6">Acetate kinase</fullName>
        <ecNumber evidence="6">2.7.2.1</ecNumber>
    </recommendedName>
    <alternativeName>
        <fullName evidence="6">Acetokinase</fullName>
    </alternativeName>
</protein>
<comment type="similarity">
    <text evidence="1 6 7">Belongs to the acetokinase family.</text>
</comment>
<feature type="binding site" evidence="6">
    <location>
        <begin position="293"/>
        <end position="297"/>
    </location>
    <ligand>
        <name>ATP</name>
        <dbReference type="ChEBI" id="CHEBI:30616"/>
    </ligand>
</feature>
<keyword evidence="3 6" id="KW-0547">Nucleotide-binding</keyword>
<dbReference type="GO" id="GO:0006085">
    <property type="term" value="P:acetyl-CoA biosynthetic process"/>
    <property type="evidence" value="ECO:0007669"/>
    <property type="project" value="UniProtKB-UniRule"/>
</dbReference>
<feature type="binding site" evidence="6">
    <location>
        <position position="7"/>
    </location>
    <ligand>
        <name>Mg(2+)</name>
        <dbReference type="ChEBI" id="CHEBI:18420"/>
    </ligand>
</feature>
<feature type="binding site" evidence="6">
    <location>
        <position position="343"/>
    </location>
    <ligand>
        <name>Mg(2+)</name>
        <dbReference type="ChEBI" id="CHEBI:18420"/>
    </ligand>
</feature>
<keyword evidence="6" id="KW-0963">Cytoplasm</keyword>
<evidence type="ECO:0000256" key="4">
    <source>
        <dbReference type="ARBA" id="ARBA00022777"/>
    </source>
</evidence>
<feature type="binding site" evidence="6">
    <location>
        <position position="14"/>
    </location>
    <ligand>
        <name>ATP</name>
        <dbReference type="ChEBI" id="CHEBI:30616"/>
    </ligand>
</feature>
<dbReference type="PANTHER" id="PTHR21060">
    <property type="entry name" value="ACETATE KINASE"/>
    <property type="match status" value="1"/>
</dbReference>
<organism evidence="8 9">
    <name type="scientific">Candidatus Amunia macphersoniae</name>
    <dbReference type="NCBI Taxonomy" id="3127014"/>
    <lineage>
        <taxon>Bacteria</taxon>
        <taxon>Bacillati</taxon>
        <taxon>Candidatus Dormiibacterota</taxon>
        <taxon>Candidatus Dormibacteria</taxon>
        <taxon>Candidatus Aeolococcales</taxon>
        <taxon>Candidatus Aeolococcaceae</taxon>
        <taxon>Candidatus Amunia</taxon>
    </lineage>
</organism>
<dbReference type="PROSITE" id="PS01075">
    <property type="entry name" value="ACETATE_KINASE_1"/>
    <property type="match status" value="1"/>
</dbReference>
<keyword evidence="2 6" id="KW-0808">Transferase</keyword>
<evidence type="ECO:0000313" key="9">
    <source>
        <dbReference type="Proteomes" id="UP000614410"/>
    </source>
</evidence>
<sequence>MRVLTVNAGSSSLKLSVVDADDRVLTSTEADGDGAGPDALRAFVDVAGDVDAVAHRIVHGGPSIRRATLVDDDVRSRLEEAAALAPLHVPAALRLLDSARRLIDRPQIACVDTAFHSTIPESASTYAIPLAWRELGVRRYGFHGLSYAWATRRAAELLDRPVDRLQMLITHIGSGVSVCAVRGGRSVDTSMGFTPMEGAVMATRSGSVDPGALLWLQEAQGVAAAEISASLEHSSGLLALCGLSDMREVEVAGAGGDVTSSAALDVYIHSLCRNLGAMAASLDHVDALVFTGGVGEHSVLVRSRVCAGLRILGMGDVSTADGGDAVIARRPQEPWVVVVTAREDAQMARETRQILSAR</sequence>
<dbReference type="PANTHER" id="PTHR21060:SF15">
    <property type="entry name" value="ACETATE KINASE-RELATED"/>
    <property type="match status" value="1"/>
</dbReference>
<dbReference type="GO" id="GO:0000287">
    <property type="term" value="F:magnesium ion binding"/>
    <property type="evidence" value="ECO:0007669"/>
    <property type="project" value="UniProtKB-UniRule"/>
</dbReference>
<dbReference type="PRINTS" id="PR00471">
    <property type="entry name" value="ACETATEKNASE"/>
</dbReference>
<comment type="catalytic activity">
    <reaction evidence="6">
        <text>acetate + ATP = acetyl phosphate + ADP</text>
        <dbReference type="Rhea" id="RHEA:11352"/>
        <dbReference type="ChEBI" id="CHEBI:22191"/>
        <dbReference type="ChEBI" id="CHEBI:30089"/>
        <dbReference type="ChEBI" id="CHEBI:30616"/>
        <dbReference type="ChEBI" id="CHEBI:456216"/>
        <dbReference type="EC" id="2.7.2.1"/>
    </reaction>
</comment>